<evidence type="ECO:0000256" key="1">
    <source>
        <dbReference type="ARBA" id="ARBA00004635"/>
    </source>
</evidence>
<dbReference type="SUPFAM" id="SSF53850">
    <property type="entry name" value="Periplasmic binding protein-like II"/>
    <property type="match status" value="1"/>
</dbReference>
<keyword evidence="10" id="KW-1185">Reference proteome</keyword>
<dbReference type="InterPro" id="IPR004872">
    <property type="entry name" value="Lipoprotein_NlpA"/>
</dbReference>
<dbReference type="Proteomes" id="UP000630097">
    <property type="component" value="Unassembled WGS sequence"/>
</dbReference>
<accession>A0A8J3PRN7</accession>
<protein>
    <submittedName>
        <fullName evidence="9">ABC transporter substrate-binding protein</fullName>
    </submittedName>
</protein>
<gene>
    <name evidence="9" type="ORF">Pka01_17310</name>
</gene>
<evidence type="ECO:0000256" key="6">
    <source>
        <dbReference type="ARBA" id="ARBA00023288"/>
    </source>
</evidence>
<dbReference type="RefSeq" id="WP_203882087.1">
    <property type="nucleotide sequence ID" value="NZ_BAABHH010000007.1"/>
</dbReference>
<name>A0A8J3PRN7_9ACTN</name>
<keyword evidence="8" id="KW-1133">Transmembrane helix</keyword>
<keyword evidence="6" id="KW-0449">Lipoprotein</keyword>
<dbReference type="Gene3D" id="3.40.190.10">
    <property type="entry name" value="Periplasmic binding protein-like II"/>
    <property type="match status" value="2"/>
</dbReference>
<feature type="compositionally biased region" description="Low complexity" evidence="7">
    <location>
        <begin position="1"/>
        <end position="16"/>
    </location>
</feature>
<reference evidence="9 10" key="1">
    <citation type="submission" date="2021-01" db="EMBL/GenBank/DDBJ databases">
        <title>Whole genome shotgun sequence of Planotetraspora kaengkrachanensis NBRC 104272.</title>
        <authorList>
            <person name="Komaki H."/>
            <person name="Tamura T."/>
        </authorList>
    </citation>
    <scope>NUCLEOTIDE SEQUENCE [LARGE SCALE GENOMIC DNA]</scope>
    <source>
        <strain evidence="9 10">NBRC 104272</strain>
    </source>
</reference>
<feature type="region of interest" description="Disordered" evidence="7">
    <location>
        <begin position="1"/>
        <end position="23"/>
    </location>
</feature>
<keyword evidence="5" id="KW-0564">Palmitate</keyword>
<comment type="caution">
    <text evidence="9">The sequence shown here is derived from an EMBL/GenBank/DDBJ whole genome shotgun (WGS) entry which is preliminary data.</text>
</comment>
<dbReference type="PANTHER" id="PTHR30429">
    <property type="entry name" value="D-METHIONINE-BINDING LIPOPROTEIN METQ"/>
    <property type="match status" value="1"/>
</dbReference>
<evidence type="ECO:0000256" key="7">
    <source>
        <dbReference type="SAM" id="MobiDB-lite"/>
    </source>
</evidence>
<evidence type="ECO:0000256" key="4">
    <source>
        <dbReference type="ARBA" id="ARBA00023136"/>
    </source>
</evidence>
<evidence type="ECO:0000256" key="3">
    <source>
        <dbReference type="ARBA" id="ARBA00022729"/>
    </source>
</evidence>
<evidence type="ECO:0000313" key="9">
    <source>
        <dbReference type="EMBL" id="GIG78604.1"/>
    </source>
</evidence>
<evidence type="ECO:0000256" key="5">
    <source>
        <dbReference type="ARBA" id="ARBA00023139"/>
    </source>
</evidence>
<evidence type="ECO:0000313" key="10">
    <source>
        <dbReference type="Proteomes" id="UP000630097"/>
    </source>
</evidence>
<keyword evidence="3" id="KW-0732">Signal</keyword>
<comment type="subcellular location">
    <subcellularLocation>
        <location evidence="1">Membrane</location>
        <topology evidence="1">Lipid-anchor</topology>
    </subcellularLocation>
</comment>
<comment type="similarity">
    <text evidence="2">Belongs to the NlpA lipoprotein family.</text>
</comment>
<keyword evidence="8" id="KW-0812">Transmembrane</keyword>
<dbReference type="PANTHER" id="PTHR30429:SF3">
    <property type="entry name" value="LIPOPROTEIN"/>
    <property type="match status" value="1"/>
</dbReference>
<dbReference type="GO" id="GO:0016020">
    <property type="term" value="C:membrane"/>
    <property type="evidence" value="ECO:0007669"/>
    <property type="project" value="UniProtKB-SubCell"/>
</dbReference>
<proteinExistence type="inferred from homology"/>
<dbReference type="AlphaFoldDB" id="A0A8J3PRN7"/>
<evidence type="ECO:0000256" key="2">
    <source>
        <dbReference type="ARBA" id="ARBA00008973"/>
    </source>
</evidence>
<sequence length="324" mass="33821">MSESAEAPGPSAQGAPPAEPRLPSKGGAGRRLVWIAALAVVVVAGLVVGLVRSFGGGDDGPQTVRIGVTDASQPYWKTFSDLARKRLGVTVELVNFSDYSQPNPALKEKQLDLNQFQHIQYLANYNVTAHDDLEPIGSTAVYPLPLYSLKYGAPSALPDGAKVAIPNDAINEARGLLVLQAAGLLTLKDGGTAFSATTDIQTHKVDVVTLDASQTAGALQNGSVAAAIVNNNFATAAKLATTNTIFQDDPASSSAAPYVNAFVARAADKDDPTYLKLAALYHDPAVEAGVQKANSGTAVFRTVPPEQLQSELTTVESQARAAQQ</sequence>
<evidence type="ECO:0000256" key="8">
    <source>
        <dbReference type="SAM" id="Phobius"/>
    </source>
</evidence>
<dbReference type="EMBL" id="BONV01000005">
    <property type="protein sequence ID" value="GIG78604.1"/>
    <property type="molecule type" value="Genomic_DNA"/>
</dbReference>
<dbReference type="Pfam" id="PF03180">
    <property type="entry name" value="Lipoprotein_9"/>
    <property type="match status" value="1"/>
</dbReference>
<organism evidence="9 10">
    <name type="scientific">Planotetraspora kaengkrachanensis</name>
    <dbReference type="NCBI Taxonomy" id="575193"/>
    <lineage>
        <taxon>Bacteria</taxon>
        <taxon>Bacillati</taxon>
        <taxon>Actinomycetota</taxon>
        <taxon>Actinomycetes</taxon>
        <taxon>Streptosporangiales</taxon>
        <taxon>Streptosporangiaceae</taxon>
        <taxon>Planotetraspora</taxon>
    </lineage>
</organism>
<keyword evidence="4 8" id="KW-0472">Membrane</keyword>
<feature type="transmembrane region" description="Helical" evidence="8">
    <location>
        <begin position="32"/>
        <end position="51"/>
    </location>
</feature>